<reference evidence="2" key="1">
    <citation type="journal article" date="2019" name="Int. J. Syst. Evol. Microbiol.">
        <title>The Global Catalogue of Microorganisms (GCM) 10K type strain sequencing project: providing services to taxonomists for standard genome sequencing and annotation.</title>
        <authorList>
            <consortium name="The Broad Institute Genomics Platform"/>
            <consortium name="The Broad Institute Genome Sequencing Center for Infectious Disease"/>
            <person name="Wu L."/>
            <person name="Ma J."/>
        </authorList>
    </citation>
    <scope>NUCLEOTIDE SEQUENCE [LARGE SCALE GENOMIC DNA]</scope>
    <source>
        <strain evidence="2">ICMP 19430</strain>
    </source>
</reference>
<dbReference type="RefSeq" id="WP_378409358.1">
    <property type="nucleotide sequence ID" value="NZ_JBHTCS010000030.1"/>
</dbReference>
<evidence type="ECO:0000313" key="1">
    <source>
        <dbReference type="EMBL" id="MFC7451284.1"/>
    </source>
</evidence>
<sequence>MQTDDTGTGPAPDGLDAFFAAELGEDHVIVDTPNPQWDPAIHPENIEIVEDDLLAGFEE</sequence>
<proteinExistence type="predicted"/>
<organism evidence="1 2">
    <name type="scientific">Rhodococcus daqingensis</name>
    <dbReference type="NCBI Taxonomy" id="2479363"/>
    <lineage>
        <taxon>Bacteria</taxon>
        <taxon>Bacillati</taxon>
        <taxon>Actinomycetota</taxon>
        <taxon>Actinomycetes</taxon>
        <taxon>Mycobacteriales</taxon>
        <taxon>Nocardiaceae</taxon>
        <taxon>Rhodococcus</taxon>
    </lineage>
</organism>
<accession>A0ABW2S5G5</accession>
<gene>
    <name evidence="1" type="ORF">ACFQS9_25640</name>
</gene>
<dbReference type="Proteomes" id="UP001596484">
    <property type="component" value="Unassembled WGS sequence"/>
</dbReference>
<protein>
    <submittedName>
        <fullName evidence="1">Uncharacterized protein</fullName>
    </submittedName>
</protein>
<name>A0ABW2S5G5_9NOCA</name>
<comment type="caution">
    <text evidence="1">The sequence shown here is derived from an EMBL/GenBank/DDBJ whole genome shotgun (WGS) entry which is preliminary data.</text>
</comment>
<keyword evidence="2" id="KW-1185">Reference proteome</keyword>
<evidence type="ECO:0000313" key="2">
    <source>
        <dbReference type="Proteomes" id="UP001596484"/>
    </source>
</evidence>
<dbReference type="EMBL" id="JBHTCS010000030">
    <property type="protein sequence ID" value="MFC7451284.1"/>
    <property type="molecule type" value="Genomic_DNA"/>
</dbReference>